<protein>
    <submittedName>
        <fullName evidence="1">Uncharacterized protein</fullName>
    </submittedName>
</protein>
<reference evidence="1" key="1">
    <citation type="submission" date="2024-05" db="EMBL/GenBank/DDBJ databases">
        <authorList>
            <person name="Bunk B."/>
            <person name="Swiderski J."/>
            <person name="Sproer C."/>
            <person name="Thiel V."/>
        </authorList>
    </citation>
    <scope>NUCLEOTIDE SEQUENCE</scope>
    <source>
        <strain evidence="1">DSM 17735</strain>
    </source>
</reference>
<dbReference type="RefSeq" id="WP_349281391.1">
    <property type="nucleotide sequence ID" value="NZ_CP157675.1"/>
</dbReference>
<proteinExistence type="predicted"/>
<dbReference type="AlphaFoldDB" id="A0AAU7LWV8"/>
<evidence type="ECO:0000313" key="1">
    <source>
        <dbReference type="EMBL" id="XBP72061.1"/>
    </source>
</evidence>
<sequence length="61" mass="6828">MFSSGWFQSALKFERPVITKKVLENAPFIRDARFYTPALAAPQSAAAHVGYKPSCPFNHQT</sequence>
<dbReference type="EMBL" id="CP157675">
    <property type="protein sequence ID" value="XBP72061.1"/>
    <property type="molecule type" value="Genomic_DNA"/>
</dbReference>
<organism evidence="1">
    <name type="scientific">Polaromonas hydrogenivorans</name>
    <dbReference type="NCBI Taxonomy" id="335476"/>
    <lineage>
        <taxon>Bacteria</taxon>
        <taxon>Pseudomonadati</taxon>
        <taxon>Pseudomonadota</taxon>
        <taxon>Betaproteobacteria</taxon>
        <taxon>Burkholderiales</taxon>
        <taxon>Comamonadaceae</taxon>
        <taxon>Polaromonas</taxon>
    </lineage>
</organism>
<gene>
    <name evidence="1" type="ORF">ABLV49_09780</name>
</gene>
<name>A0AAU7LWV8_9BURK</name>
<accession>A0AAU7LWV8</accession>